<feature type="domain" description="MHYT" evidence="2">
    <location>
        <begin position="5"/>
        <end position="195"/>
    </location>
</feature>
<feature type="transmembrane region" description="Helical" evidence="1">
    <location>
        <begin position="112"/>
        <end position="136"/>
    </location>
</feature>
<keyword evidence="1" id="KW-0812">Transmembrane</keyword>
<dbReference type="PANTHER" id="PTHR35152:SF1">
    <property type="entry name" value="DOMAIN SIGNALLING PROTEIN, PUTATIVE (AFU_ORTHOLOGUE AFUA_5G11310)-RELATED"/>
    <property type="match status" value="1"/>
</dbReference>
<feature type="transmembrane region" description="Helical" evidence="1">
    <location>
        <begin position="6"/>
        <end position="29"/>
    </location>
</feature>
<dbReference type="InterPro" id="IPR005330">
    <property type="entry name" value="MHYT_dom"/>
</dbReference>
<dbReference type="EMBL" id="ARXX01000007">
    <property type="protein sequence ID" value="MBF5055416.1"/>
    <property type="molecule type" value="Genomic_DNA"/>
</dbReference>
<feature type="transmembrane region" description="Helical" evidence="1">
    <location>
        <begin position="77"/>
        <end position="100"/>
    </location>
</feature>
<keyword evidence="1" id="KW-1133">Transmembrane helix</keyword>
<proteinExistence type="predicted"/>
<feature type="transmembrane region" description="Helical" evidence="1">
    <location>
        <begin position="41"/>
        <end position="65"/>
    </location>
</feature>
<keyword evidence="4" id="KW-1185">Reference proteome</keyword>
<evidence type="ECO:0000313" key="4">
    <source>
        <dbReference type="Proteomes" id="UP000662703"/>
    </source>
</evidence>
<dbReference type="Proteomes" id="UP000662703">
    <property type="component" value="Unassembled WGS sequence"/>
</dbReference>
<sequence length="245" mass="25343">MQGEYDWMLVALSYGVSVLGAVTALQLAIDIPLARGPGRRLAAVLASALAMGGGGIWAMHFIAMLACRMPMPVAYDIGLTLLSALIAVAACALGLAWAGLGEFRQRRVVPAGLFMGLGVAGMHYTGMAAMLMPATIHYDPWLVAASVVIAVVASMAALWTAFTLRGGWRMVGAAVIMGVAVCGMHYTGMAAAGYTPRGTVPAAGSLGTLGGDRLGVTTFLVTAFLLSATLMVSHVRFLRRQAASL</sequence>
<name>A0ABS0APK7_9GAMM</name>
<keyword evidence="1" id="KW-0472">Membrane</keyword>
<reference evidence="3 4" key="1">
    <citation type="submission" date="2012-09" db="EMBL/GenBank/DDBJ databases">
        <title>Genome Sequence of alkane-degrading Bacterium Alcanivorax sp. 521-1.</title>
        <authorList>
            <person name="Lai Q."/>
            <person name="Shao Z."/>
        </authorList>
    </citation>
    <scope>NUCLEOTIDE SEQUENCE [LARGE SCALE GENOMIC DNA]</scope>
    <source>
        <strain evidence="3 4">521-1</strain>
    </source>
</reference>
<dbReference type="PROSITE" id="PS50924">
    <property type="entry name" value="MHYT"/>
    <property type="match status" value="1"/>
</dbReference>
<accession>A0ABS0APK7</accession>
<feature type="transmembrane region" description="Helical" evidence="1">
    <location>
        <begin position="171"/>
        <end position="194"/>
    </location>
</feature>
<feature type="transmembrane region" description="Helical" evidence="1">
    <location>
        <begin position="214"/>
        <end position="232"/>
    </location>
</feature>
<dbReference type="PANTHER" id="PTHR35152">
    <property type="entry name" value="DOMAIN SIGNALLING PROTEIN, PUTATIVE (AFU_ORTHOLOGUE AFUA_5G11310)-RELATED"/>
    <property type="match status" value="1"/>
</dbReference>
<evidence type="ECO:0000259" key="2">
    <source>
        <dbReference type="PROSITE" id="PS50924"/>
    </source>
</evidence>
<protein>
    <submittedName>
        <fullName evidence="3">Integral membrane sensor protein</fullName>
    </submittedName>
</protein>
<dbReference type="RefSeq" id="WP_194864208.1">
    <property type="nucleotide sequence ID" value="NZ_ARXX01000007.1"/>
</dbReference>
<comment type="caution">
    <text evidence="3">The sequence shown here is derived from an EMBL/GenBank/DDBJ whole genome shotgun (WGS) entry which is preliminary data.</text>
</comment>
<evidence type="ECO:0000256" key="1">
    <source>
        <dbReference type="PROSITE-ProRule" id="PRU00244"/>
    </source>
</evidence>
<feature type="transmembrane region" description="Helical" evidence="1">
    <location>
        <begin position="142"/>
        <end position="164"/>
    </location>
</feature>
<evidence type="ECO:0000313" key="3">
    <source>
        <dbReference type="EMBL" id="MBF5055416.1"/>
    </source>
</evidence>
<organism evidence="3 4">
    <name type="scientific">Alloalcanivorax profundimaris</name>
    <dbReference type="NCBI Taxonomy" id="2735259"/>
    <lineage>
        <taxon>Bacteria</taxon>
        <taxon>Pseudomonadati</taxon>
        <taxon>Pseudomonadota</taxon>
        <taxon>Gammaproteobacteria</taxon>
        <taxon>Oceanospirillales</taxon>
        <taxon>Alcanivoracaceae</taxon>
        <taxon>Alloalcanivorax</taxon>
    </lineage>
</organism>
<gene>
    <name evidence="3" type="ORF">Y5W_00710</name>
</gene>
<dbReference type="Pfam" id="PF03707">
    <property type="entry name" value="MHYT"/>
    <property type="match status" value="2"/>
</dbReference>